<accession>A0AAX3M0X7</accession>
<dbReference type="InterPro" id="IPR036388">
    <property type="entry name" value="WH-like_DNA-bd_sf"/>
</dbReference>
<dbReference type="PROSITE" id="PS51000">
    <property type="entry name" value="HTH_DEOR_2"/>
    <property type="match status" value="1"/>
</dbReference>
<dbReference type="InterPro" id="IPR013196">
    <property type="entry name" value="HTH_11"/>
</dbReference>
<dbReference type="SUPFAM" id="SSF46785">
    <property type="entry name" value="Winged helix' DNA-binding domain"/>
    <property type="match status" value="1"/>
</dbReference>
<dbReference type="Proteomes" id="UP001220509">
    <property type="component" value="Chromosome"/>
</dbReference>
<dbReference type="Pfam" id="PF25583">
    <property type="entry name" value="WCX"/>
    <property type="match status" value="1"/>
</dbReference>
<keyword evidence="1" id="KW-0805">Transcription regulation</keyword>
<gene>
    <name evidence="4" type="ORF">PQ456_21955</name>
</gene>
<dbReference type="RefSeq" id="WP_273614130.1">
    <property type="nucleotide sequence ID" value="NZ_CP117416.1"/>
</dbReference>
<dbReference type="KEGG" id="pka:PQ456_21955"/>
<evidence type="ECO:0000313" key="5">
    <source>
        <dbReference type="Proteomes" id="UP001220509"/>
    </source>
</evidence>
<reference evidence="4 5" key="1">
    <citation type="submission" date="2023-02" db="EMBL/GenBank/DDBJ databases">
        <title>Genome sequence of Paenibacillus kyungheensis KACC 18744.</title>
        <authorList>
            <person name="Kim S."/>
            <person name="Heo J."/>
            <person name="Kwon S.-W."/>
        </authorList>
    </citation>
    <scope>NUCLEOTIDE SEQUENCE [LARGE SCALE GENOMIC DNA]</scope>
    <source>
        <strain evidence="4 5">KACC 18744</strain>
    </source>
</reference>
<evidence type="ECO:0000256" key="1">
    <source>
        <dbReference type="ARBA" id="ARBA00023015"/>
    </source>
</evidence>
<evidence type="ECO:0000256" key="2">
    <source>
        <dbReference type="ARBA" id="ARBA00023163"/>
    </source>
</evidence>
<dbReference type="InterPro" id="IPR001034">
    <property type="entry name" value="DeoR_HTH"/>
</dbReference>
<organism evidence="4 5">
    <name type="scientific">Paenibacillus kyungheensis</name>
    <dbReference type="NCBI Taxonomy" id="1452732"/>
    <lineage>
        <taxon>Bacteria</taxon>
        <taxon>Bacillati</taxon>
        <taxon>Bacillota</taxon>
        <taxon>Bacilli</taxon>
        <taxon>Bacillales</taxon>
        <taxon>Paenibacillaceae</taxon>
        <taxon>Paenibacillus</taxon>
    </lineage>
</organism>
<dbReference type="AlphaFoldDB" id="A0AAX3M0X7"/>
<proteinExistence type="predicted"/>
<dbReference type="PANTHER" id="PTHR34580:SF1">
    <property type="entry name" value="PROTEIN PAFC"/>
    <property type="match status" value="1"/>
</dbReference>
<name>A0AAX3M0X7_9BACL</name>
<dbReference type="InterPro" id="IPR057727">
    <property type="entry name" value="WCX_dom"/>
</dbReference>
<keyword evidence="2" id="KW-0804">Transcription</keyword>
<dbReference type="InterPro" id="IPR028349">
    <property type="entry name" value="PafC-like"/>
</dbReference>
<dbReference type="PROSITE" id="PS52050">
    <property type="entry name" value="WYL"/>
    <property type="match status" value="1"/>
</dbReference>
<dbReference type="InterPro" id="IPR036390">
    <property type="entry name" value="WH_DNA-bd_sf"/>
</dbReference>
<dbReference type="GO" id="GO:0003700">
    <property type="term" value="F:DNA-binding transcription factor activity"/>
    <property type="evidence" value="ECO:0007669"/>
    <property type="project" value="InterPro"/>
</dbReference>
<sequence>MNKTERMLAIVLELQRKSWVRAEDLASIFEISVRTIYRDMQALSEAGVPLLGSPGQGYLLMEGYFLPPVHFTASEAVSLLIGTDFVEQQFGQHYRRNAEVARRKIESILPAIVREQSNPMREGIRLLAQQRTLATIDDRQYIEPIGQAIVQKRKLKFGYSKPHHSAITRTVCPYGLAFNTNHWVLVAYCELRQDIRHFRLSRISDLVELQDSFVLPEHFKLSEYRPPDDRNMLIRLQFDPHMTERIQEVGNFYIEKIEEEPSATIVTLRVRQVEDVLFWILSWGDQVTVLEPTSLRLQIIEKINNMLKRY</sequence>
<evidence type="ECO:0000313" key="4">
    <source>
        <dbReference type="EMBL" id="WCT55780.1"/>
    </source>
</evidence>
<dbReference type="PIRSF" id="PIRSF016838">
    <property type="entry name" value="PafC"/>
    <property type="match status" value="1"/>
</dbReference>
<protein>
    <submittedName>
        <fullName evidence="4">YafY family protein</fullName>
    </submittedName>
</protein>
<feature type="domain" description="HTH deoR-type" evidence="3">
    <location>
        <begin position="3"/>
        <end position="58"/>
    </location>
</feature>
<dbReference type="InterPro" id="IPR051534">
    <property type="entry name" value="CBASS_pafABC_assoc_protein"/>
</dbReference>
<dbReference type="InterPro" id="IPR026881">
    <property type="entry name" value="WYL_dom"/>
</dbReference>
<dbReference type="PANTHER" id="PTHR34580">
    <property type="match status" value="1"/>
</dbReference>
<evidence type="ECO:0000259" key="3">
    <source>
        <dbReference type="PROSITE" id="PS51000"/>
    </source>
</evidence>
<dbReference type="EMBL" id="CP117416">
    <property type="protein sequence ID" value="WCT55780.1"/>
    <property type="molecule type" value="Genomic_DNA"/>
</dbReference>
<dbReference type="Pfam" id="PF13280">
    <property type="entry name" value="WYL"/>
    <property type="match status" value="1"/>
</dbReference>
<dbReference type="Gene3D" id="1.10.10.10">
    <property type="entry name" value="Winged helix-like DNA-binding domain superfamily/Winged helix DNA-binding domain"/>
    <property type="match status" value="1"/>
</dbReference>
<keyword evidence="5" id="KW-1185">Reference proteome</keyword>
<dbReference type="Pfam" id="PF08279">
    <property type="entry name" value="HTH_11"/>
    <property type="match status" value="1"/>
</dbReference>